<dbReference type="PANTHER" id="PTHR43747:SF4">
    <property type="entry name" value="FLAVIN-DEPENDENT TRYPTOPHAN HALOGENASE"/>
    <property type="match status" value="1"/>
</dbReference>
<proteinExistence type="predicted"/>
<dbReference type="Proteomes" id="UP001161391">
    <property type="component" value="Unassembled WGS sequence"/>
</dbReference>
<evidence type="ECO:0000313" key="2">
    <source>
        <dbReference type="Proteomes" id="UP001161391"/>
    </source>
</evidence>
<reference evidence="1" key="2">
    <citation type="submission" date="2023-01" db="EMBL/GenBank/DDBJ databases">
        <title>Draft genome sequence of Algimonas ampicilliniresistens strain NBRC 108219.</title>
        <authorList>
            <person name="Sun Q."/>
            <person name="Mori K."/>
        </authorList>
    </citation>
    <scope>NUCLEOTIDE SEQUENCE</scope>
    <source>
        <strain evidence="1">NBRC 108219</strain>
    </source>
</reference>
<gene>
    <name evidence="1" type="ORF">GCM10007853_02870</name>
</gene>
<dbReference type="InterPro" id="IPR006905">
    <property type="entry name" value="Flavin_halogenase"/>
</dbReference>
<dbReference type="PANTHER" id="PTHR43747">
    <property type="entry name" value="FAD-BINDING PROTEIN"/>
    <property type="match status" value="1"/>
</dbReference>
<accession>A0ABQ5V4F9</accession>
<dbReference type="InterPro" id="IPR036188">
    <property type="entry name" value="FAD/NAD-bd_sf"/>
</dbReference>
<protein>
    <submittedName>
        <fullName evidence="1">Tryptophan halogenase</fullName>
    </submittedName>
</protein>
<keyword evidence="2" id="KW-1185">Reference proteome</keyword>
<name>A0ABQ5V4F9_9PROT</name>
<dbReference type="SUPFAM" id="SSF51905">
    <property type="entry name" value="FAD/NAD(P)-binding domain"/>
    <property type="match status" value="1"/>
</dbReference>
<dbReference type="RefSeq" id="WP_284389422.1">
    <property type="nucleotide sequence ID" value="NZ_BSNK01000001.1"/>
</dbReference>
<dbReference type="Pfam" id="PF04820">
    <property type="entry name" value="Trp_halogenase"/>
    <property type="match status" value="1"/>
</dbReference>
<sequence length="481" mass="52980">MLCGSGLSLWMTAAAMSRSLPKTIALKVVESESKPAEDAFYGHILPPAAYRFHLSIGLSEPELLLNTGSTFAYGTYLHNWAGTDRSWVQAFHQPLLVLEGVPLAKLIQLDPSLSLQDTLISAQAAVGGVFAHPPEDHKHPLSRAEYGYAFDPKELTALYKAVSLTRSIQLIEARIDHVERNSTDITSVTLSDGQRLSADLFIDCSGSSAILLSPSKIEAKGSSTMQALISRITDTPVGKAAQTIKSGDYGWQSEITLRSGARRMTVFHEDSRQIAAAAHGTDPDASITLSLGCRENAWAGNCVAIGQAACVVEPLTTAPMKLLLRDIQRLMDLFPVSTDMRIEAREYNRVFQDDVCHAEIFNQAHFVMTTLPNGPYWQAASAQKQTSKLTRKLTQYESRGHLVAYDNEPFDDVDWAILHDGMGRQPRRRDPLASLAEPAKVAARLEQRQKSIQSVLSKMPPHSIYVSKFLSYLHRKHSQNG</sequence>
<comment type="caution">
    <text evidence="1">The sequence shown here is derived from an EMBL/GenBank/DDBJ whole genome shotgun (WGS) entry which is preliminary data.</text>
</comment>
<dbReference type="InterPro" id="IPR050816">
    <property type="entry name" value="Flavin-dep_Halogenase_NPB"/>
</dbReference>
<dbReference type="Gene3D" id="3.50.50.60">
    <property type="entry name" value="FAD/NAD(P)-binding domain"/>
    <property type="match status" value="1"/>
</dbReference>
<reference evidence="1" key="1">
    <citation type="journal article" date="2014" name="Int. J. Syst. Evol. Microbiol.">
        <title>Complete genome of a new Firmicutes species belonging to the dominant human colonic microbiota ('Ruminococcus bicirculans') reveals two chromosomes and a selective capacity to utilize plant glucans.</title>
        <authorList>
            <consortium name="NISC Comparative Sequencing Program"/>
            <person name="Wegmann U."/>
            <person name="Louis P."/>
            <person name="Goesmann A."/>
            <person name="Henrissat B."/>
            <person name="Duncan S.H."/>
            <person name="Flint H.J."/>
        </authorList>
    </citation>
    <scope>NUCLEOTIDE SEQUENCE</scope>
    <source>
        <strain evidence="1">NBRC 108219</strain>
    </source>
</reference>
<dbReference type="EMBL" id="BSNK01000001">
    <property type="protein sequence ID" value="GLQ22413.1"/>
    <property type="molecule type" value="Genomic_DNA"/>
</dbReference>
<organism evidence="1 2">
    <name type="scientific">Algimonas ampicilliniresistens</name>
    <dbReference type="NCBI Taxonomy" id="1298735"/>
    <lineage>
        <taxon>Bacteria</taxon>
        <taxon>Pseudomonadati</taxon>
        <taxon>Pseudomonadota</taxon>
        <taxon>Alphaproteobacteria</taxon>
        <taxon>Maricaulales</taxon>
        <taxon>Robiginitomaculaceae</taxon>
        <taxon>Algimonas</taxon>
    </lineage>
</organism>
<evidence type="ECO:0000313" key="1">
    <source>
        <dbReference type="EMBL" id="GLQ22413.1"/>
    </source>
</evidence>